<dbReference type="KEGG" id="moc:BB934_31955"/>
<dbReference type="AlphaFoldDB" id="A0A1B2ETH9"/>
<feature type="compositionally biased region" description="Basic and acidic residues" evidence="10">
    <location>
        <begin position="57"/>
        <end position="66"/>
    </location>
</feature>
<organism evidence="12">
    <name type="scientific">Microvirga ossetica</name>
    <dbReference type="NCBI Taxonomy" id="1882682"/>
    <lineage>
        <taxon>Bacteria</taxon>
        <taxon>Pseudomonadati</taxon>
        <taxon>Pseudomonadota</taxon>
        <taxon>Alphaproteobacteria</taxon>
        <taxon>Hyphomicrobiales</taxon>
        <taxon>Methylobacteriaceae</taxon>
        <taxon>Microvirga</taxon>
    </lineage>
</organism>
<dbReference type="EMBL" id="CP016617">
    <property type="protein sequence ID" value="ANY83285.1"/>
    <property type="molecule type" value="Genomic_DNA"/>
</dbReference>
<evidence type="ECO:0000256" key="1">
    <source>
        <dbReference type="ARBA" id="ARBA00003761"/>
    </source>
</evidence>
<keyword evidence="5 9" id="KW-0276">Fatty acid metabolism</keyword>
<evidence type="ECO:0000313" key="12">
    <source>
        <dbReference type="EMBL" id="ANY83285.1"/>
    </source>
</evidence>
<dbReference type="PANTHER" id="PTHR45266:SF3">
    <property type="entry name" value="OXALOACETATE DECARBOXYLASE ALPHA CHAIN"/>
    <property type="match status" value="1"/>
</dbReference>
<dbReference type="InterPro" id="IPR001249">
    <property type="entry name" value="AcCoA_biotinCC"/>
</dbReference>
<geneLocation type="plasmid" evidence="12">
    <name>unnamed1</name>
</geneLocation>
<feature type="compositionally biased region" description="Polar residues" evidence="10">
    <location>
        <begin position="43"/>
        <end position="56"/>
    </location>
</feature>
<keyword evidence="8 9" id="KW-0092">Biotin</keyword>
<gene>
    <name evidence="12" type="ORF">BB934_31955</name>
</gene>
<dbReference type="PRINTS" id="PR01071">
    <property type="entry name" value="ACOABIOTINCC"/>
</dbReference>
<reference evidence="12" key="1">
    <citation type="submission" date="2016-07" db="EMBL/GenBank/DDBJ databases">
        <title>Microvirga ossetica sp. nov. a new species of rhizobia isolated from root nodules of the legume species Vicia alpestris Steven originated from North Ossetia region in the Caucasus.</title>
        <authorList>
            <person name="Safronova V.I."/>
            <person name="Kuznetsova I.G."/>
            <person name="Sazanova A.L."/>
            <person name="Belimov A."/>
            <person name="Andronov E."/>
            <person name="Osledkin Y.S."/>
            <person name="Onishchuk O.P."/>
            <person name="Kurchak O.N."/>
            <person name="Shaposhnikov A.I."/>
            <person name="Willems A."/>
            <person name="Tikhonovich I.A."/>
        </authorList>
    </citation>
    <scope>NUCLEOTIDE SEQUENCE [LARGE SCALE GENOMIC DNA]</scope>
    <source>
        <strain evidence="12">V5/3M</strain>
        <plasmid evidence="12">unnamed1</plasmid>
    </source>
</reference>
<evidence type="ECO:0000256" key="7">
    <source>
        <dbReference type="ARBA" id="ARBA00023160"/>
    </source>
</evidence>
<protein>
    <recommendedName>
        <fullName evidence="3 9">Biotin carboxyl carrier protein of acetyl-CoA carboxylase</fullName>
    </recommendedName>
</protein>
<dbReference type="Pfam" id="PF00364">
    <property type="entry name" value="Biotin_lipoyl"/>
    <property type="match status" value="1"/>
</dbReference>
<keyword evidence="7 9" id="KW-0275">Fatty acid biosynthesis</keyword>
<accession>A0A1B2ETH9</accession>
<evidence type="ECO:0000256" key="5">
    <source>
        <dbReference type="ARBA" id="ARBA00022832"/>
    </source>
</evidence>
<keyword evidence="4 9" id="KW-0444">Lipid biosynthesis</keyword>
<feature type="domain" description="Lipoyl-binding" evidence="11">
    <location>
        <begin position="76"/>
        <end position="152"/>
    </location>
</feature>
<dbReference type="PROSITE" id="PS00188">
    <property type="entry name" value="BIOTIN"/>
    <property type="match status" value="1"/>
</dbReference>
<dbReference type="Gene3D" id="2.40.50.100">
    <property type="match status" value="1"/>
</dbReference>
<dbReference type="InterPro" id="IPR011053">
    <property type="entry name" value="Single_hybrid_motif"/>
</dbReference>
<dbReference type="GO" id="GO:0003989">
    <property type="term" value="F:acetyl-CoA carboxylase activity"/>
    <property type="evidence" value="ECO:0007669"/>
    <property type="project" value="InterPro"/>
</dbReference>
<evidence type="ECO:0000256" key="3">
    <source>
        <dbReference type="ARBA" id="ARBA00017562"/>
    </source>
</evidence>
<comment type="function">
    <text evidence="1 9">This protein is a component of the acetyl coenzyme A carboxylase complex; first, biotin carboxylase catalyzes the carboxylation of the carrier protein and then the transcarboxylase transfers the carboxyl group to form malonyl-CoA.</text>
</comment>
<dbReference type="OrthoDB" id="9811735at2"/>
<sequence>MTLDEIKALIDAMSASDLAEVEVSKDGWTLRLTRETGTLGSAPLTSGAASTPTVTHTRPDSSRREPPASVKSAASTNDVTAPLSGIVYLGPSPDAPPFVTVGQAVTTGTTVCTVEAMKMFNPVTAERDGVIEAVFVTTGDEVVAGQPLLRIV</sequence>
<dbReference type="PANTHER" id="PTHR45266">
    <property type="entry name" value="OXALOACETATE DECARBOXYLASE ALPHA CHAIN"/>
    <property type="match status" value="1"/>
</dbReference>
<dbReference type="InterPro" id="IPR000089">
    <property type="entry name" value="Biotin_lipoyl"/>
</dbReference>
<proteinExistence type="predicted"/>
<name>A0A1B2ETH9_9HYPH</name>
<evidence type="ECO:0000256" key="2">
    <source>
        <dbReference type="ARBA" id="ARBA00005194"/>
    </source>
</evidence>
<dbReference type="PROSITE" id="PS50968">
    <property type="entry name" value="BIOTINYL_LIPOYL"/>
    <property type="match status" value="1"/>
</dbReference>
<feature type="region of interest" description="Disordered" evidence="10">
    <location>
        <begin position="39"/>
        <end position="76"/>
    </location>
</feature>
<dbReference type="SUPFAM" id="SSF51230">
    <property type="entry name" value="Single hybrid motif"/>
    <property type="match status" value="1"/>
</dbReference>
<evidence type="ECO:0000256" key="10">
    <source>
        <dbReference type="SAM" id="MobiDB-lite"/>
    </source>
</evidence>
<evidence type="ECO:0000256" key="8">
    <source>
        <dbReference type="ARBA" id="ARBA00023267"/>
    </source>
</evidence>
<evidence type="ECO:0000256" key="9">
    <source>
        <dbReference type="RuleBase" id="RU364072"/>
    </source>
</evidence>
<dbReference type="GO" id="GO:0006633">
    <property type="term" value="P:fatty acid biosynthetic process"/>
    <property type="evidence" value="ECO:0007669"/>
    <property type="project" value="UniProtKB-UniPathway"/>
</dbReference>
<dbReference type="GO" id="GO:0009317">
    <property type="term" value="C:acetyl-CoA carboxylase complex"/>
    <property type="evidence" value="ECO:0007669"/>
    <property type="project" value="InterPro"/>
</dbReference>
<comment type="pathway">
    <text evidence="2 9">Lipid metabolism; fatty acid biosynthesis.</text>
</comment>
<keyword evidence="6 9" id="KW-0443">Lipid metabolism</keyword>
<dbReference type="InterPro" id="IPR001882">
    <property type="entry name" value="Biotin_BS"/>
</dbReference>
<evidence type="ECO:0000259" key="11">
    <source>
        <dbReference type="PROSITE" id="PS50968"/>
    </source>
</evidence>
<dbReference type="InterPro" id="IPR050709">
    <property type="entry name" value="Biotin_Carboxyl_Carrier/Decarb"/>
</dbReference>
<evidence type="ECO:0000256" key="6">
    <source>
        <dbReference type="ARBA" id="ARBA00023098"/>
    </source>
</evidence>
<evidence type="ECO:0000256" key="4">
    <source>
        <dbReference type="ARBA" id="ARBA00022516"/>
    </source>
</evidence>
<dbReference type="UniPathway" id="UPA00094"/>
<dbReference type="RefSeq" id="WP_099514308.1">
    <property type="nucleotide sequence ID" value="NZ_CP016617.1"/>
</dbReference>
<keyword evidence="12" id="KW-0614">Plasmid</keyword>
<dbReference type="CDD" id="cd06850">
    <property type="entry name" value="biotinyl_domain"/>
    <property type="match status" value="1"/>
</dbReference>